<evidence type="ECO:0000313" key="9">
    <source>
        <dbReference type="EMBL" id="PIQ75052.1"/>
    </source>
</evidence>
<evidence type="ECO:0000256" key="6">
    <source>
        <dbReference type="ARBA" id="ARBA00022989"/>
    </source>
</evidence>
<keyword evidence="4 8" id="KW-0812">Transmembrane</keyword>
<evidence type="ECO:0000256" key="7">
    <source>
        <dbReference type="ARBA" id="ARBA00023136"/>
    </source>
</evidence>
<reference evidence="9 10" key="1">
    <citation type="submission" date="2017-09" db="EMBL/GenBank/DDBJ databases">
        <title>Depth-based differentiation of microbial function through sediment-hosted aquifers and enrichment of novel symbionts in the deep terrestrial subsurface.</title>
        <authorList>
            <person name="Probst A.J."/>
            <person name="Ladd B."/>
            <person name="Jarett J.K."/>
            <person name="Geller-Mcgrath D.E."/>
            <person name="Sieber C.M."/>
            <person name="Emerson J.B."/>
            <person name="Anantharaman K."/>
            <person name="Thomas B.C."/>
            <person name="Malmstrom R."/>
            <person name="Stieglmeier M."/>
            <person name="Klingl A."/>
            <person name="Woyke T."/>
            <person name="Ryan C.M."/>
            <person name="Banfield J.F."/>
        </authorList>
    </citation>
    <scope>NUCLEOTIDE SEQUENCE [LARGE SCALE GENOMIC DNA]</scope>
    <source>
        <strain evidence="9">CG11_big_fil_rev_8_21_14_0_20_40_15</strain>
    </source>
</reference>
<keyword evidence="7 8" id="KW-0472">Membrane</keyword>
<comment type="caution">
    <text evidence="9">The sequence shown here is derived from an EMBL/GenBank/DDBJ whole genome shotgun (WGS) entry which is preliminary data.</text>
</comment>
<evidence type="ECO:0000256" key="2">
    <source>
        <dbReference type="ARBA" id="ARBA00007776"/>
    </source>
</evidence>
<dbReference type="EMBL" id="PCVO01000048">
    <property type="protein sequence ID" value="PIQ75052.1"/>
    <property type="molecule type" value="Genomic_DNA"/>
</dbReference>
<protein>
    <submittedName>
        <fullName evidence="9">Rod shape-determining protein MreD</fullName>
    </submittedName>
</protein>
<dbReference type="AlphaFoldDB" id="A0A2H0KSC6"/>
<sequence>MNKIIVFLLFFMLLILQVAFVPRFSVFNVYPNILLIAILVFAIMRHNNRTLLFALFFGLALDIFSSWPFGIYALDFVILAWLIQFIGKNFFRATDFFGQTSIIALSCVLFSVLNFFLIKNFYWLGLGQNIAFWDNLLRIGLLEIILNFVLAVAGLMIFKKINGLFTTI</sequence>
<dbReference type="InterPro" id="IPR007227">
    <property type="entry name" value="Cell_shape_determining_MreD"/>
</dbReference>
<dbReference type="Proteomes" id="UP000229317">
    <property type="component" value="Unassembled WGS sequence"/>
</dbReference>
<evidence type="ECO:0000256" key="4">
    <source>
        <dbReference type="ARBA" id="ARBA00022692"/>
    </source>
</evidence>
<comment type="subcellular location">
    <subcellularLocation>
        <location evidence="1">Cell membrane</location>
        <topology evidence="1">Multi-pass membrane protein</topology>
    </subcellularLocation>
</comment>
<dbReference type="GO" id="GO:0005886">
    <property type="term" value="C:plasma membrane"/>
    <property type="evidence" value="ECO:0007669"/>
    <property type="project" value="UniProtKB-SubCell"/>
</dbReference>
<evidence type="ECO:0000313" key="10">
    <source>
        <dbReference type="Proteomes" id="UP000229317"/>
    </source>
</evidence>
<dbReference type="GO" id="GO:0008360">
    <property type="term" value="P:regulation of cell shape"/>
    <property type="evidence" value="ECO:0007669"/>
    <property type="project" value="UniProtKB-KW"/>
</dbReference>
<organism evidence="9 10">
    <name type="scientific">Candidatus Portnoybacteria bacterium CG11_big_fil_rev_8_21_14_0_20_40_15</name>
    <dbReference type="NCBI Taxonomy" id="1974817"/>
    <lineage>
        <taxon>Bacteria</taxon>
        <taxon>Candidatus Portnoyibacteriota</taxon>
    </lineage>
</organism>
<gene>
    <name evidence="9" type="primary">mreD</name>
    <name evidence="9" type="ORF">COV84_03090</name>
</gene>
<evidence type="ECO:0000256" key="1">
    <source>
        <dbReference type="ARBA" id="ARBA00004651"/>
    </source>
</evidence>
<keyword evidence="5" id="KW-0133">Cell shape</keyword>
<feature type="transmembrane region" description="Helical" evidence="8">
    <location>
        <begin position="73"/>
        <end position="91"/>
    </location>
</feature>
<evidence type="ECO:0000256" key="8">
    <source>
        <dbReference type="SAM" id="Phobius"/>
    </source>
</evidence>
<evidence type="ECO:0000256" key="3">
    <source>
        <dbReference type="ARBA" id="ARBA00022475"/>
    </source>
</evidence>
<dbReference type="Pfam" id="PF04093">
    <property type="entry name" value="MreD"/>
    <property type="match status" value="1"/>
</dbReference>
<feature type="transmembrane region" description="Helical" evidence="8">
    <location>
        <begin position="29"/>
        <end position="44"/>
    </location>
</feature>
<proteinExistence type="inferred from homology"/>
<feature type="transmembrane region" description="Helical" evidence="8">
    <location>
        <begin position="103"/>
        <end position="124"/>
    </location>
</feature>
<dbReference type="NCBIfam" id="TIGR03426">
    <property type="entry name" value="shape_MreD"/>
    <property type="match status" value="1"/>
</dbReference>
<evidence type="ECO:0000256" key="5">
    <source>
        <dbReference type="ARBA" id="ARBA00022960"/>
    </source>
</evidence>
<accession>A0A2H0KSC6</accession>
<feature type="transmembrane region" description="Helical" evidence="8">
    <location>
        <begin position="136"/>
        <end position="158"/>
    </location>
</feature>
<keyword evidence="6 8" id="KW-1133">Transmembrane helix</keyword>
<keyword evidence="3" id="KW-1003">Cell membrane</keyword>
<comment type="similarity">
    <text evidence="2">Belongs to the MreD family.</text>
</comment>
<name>A0A2H0KSC6_9BACT</name>